<feature type="region of interest" description="Disordered" evidence="1">
    <location>
        <begin position="1"/>
        <end position="72"/>
    </location>
</feature>
<dbReference type="PANTHER" id="PTHR47866">
    <property type="entry name" value="HYDROXYPROLINE-RICH GLYCOPROTEIN FAMILY PROTEIN"/>
    <property type="match status" value="1"/>
</dbReference>
<protein>
    <submittedName>
        <fullName evidence="2">Uncharacterized protein</fullName>
    </submittedName>
</protein>
<dbReference type="EMBL" id="JBEDUW010000005">
    <property type="protein sequence ID" value="KAK9926292.1"/>
    <property type="molecule type" value="Genomic_DNA"/>
</dbReference>
<evidence type="ECO:0000256" key="1">
    <source>
        <dbReference type="SAM" id="MobiDB-lite"/>
    </source>
</evidence>
<dbReference type="Proteomes" id="UP001457282">
    <property type="component" value="Unassembled WGS sequence"/>
</dbReference>
<proteinExistence type="predicted"/>
<reference evidence="2 3" key="1">
    <citation type="journal article" date="2023" name="G3 (Bethesda)">
        <title>A chromosome-length genome assembly and annotation of blackberry (Rubus argutus, cv. 'Hillquist').</title>
        <authorList>
            <person name="Bruna T."/>
            <person name="Aryal R."/>
            <person name="Dudchenko O."/>
            <person name="Sargent D.J."/>
            <person name="Mead D."/>
            <person name="Buti M."/>
            <person name="Cavallini A."/>
            <person name="Hytonen T."/>
            <person name="Andres J."/>
            <person name="Pham M."/>
            <person name="Weisz D."/>
            <person name="Mascagni F."/>
            <person name="Usai G."/>
            <person name="Natali L."/>
            <person name="Bassil N."/>
            <person name="Fernandez G.E."/>
            <person name="Lomsadze A."/>
            <person name="Armour M."/>
            <person name="Olukolu B."/>
            <person name="Poorten T."/>
            <person name="Britton C."/>
            <person name="Davik J."/>
            <person name="Ashrafi H."/>
            <person name="Aiden E.L."/>
            <person name="Borodovsky M."/>
            <person name="Worthington M."/>
        </authorList>
    </citation>
    <scope>NUCLEOTIDE SEQUENCE [LARGE SCALE GENOMIC DNA]</scope>
    <source>
        <strain evidence="2">PI 553951</strain>
    </source>
</reference>
<keyword evidence="3" id="KW-1185">Reference proteome</keyword>
<feature type="compositionally biased region" description="Low complexity" evidence="1">
    <location>
        <begin position="21"/>
        <end position="31"/>
    </location>
</feature>
<feature type="compositionally biased region" description="Polar residues" evidence="1">
    <location>
        <begin position="52"/>
        <end position="62"/>
    </location>
</feature>
<organism evidence="2 3">
    <name type="scientific">Rubus argutus</name>
    <name type="common">Southern blackberry</name>
    <dbReference type="NCBI Taxonomy" id="59490"/>
    <lineage>
        <taxon>Eukaryota</taxon>
        <taxon>Viridiplantae</taxon>
        <taxon>Streptophyta</taxon>
        <taxon>Embryophyta</taxon>
        <taxon>Tracheophyta</taxon>
        <taxon>Spermatophyta</taxon>
        <taxon>Magnoliopsida</taxon>
        <taxon>eudicotyledons</taxon>
        <taxon>Gunneridae</taxon>
        <taxon>Pentapetalae</taxon>
        <taxon>rosids</taxon>
        <taxon>fabids</taxon>
        <taxon>Rosales</taxon>
        <taxon>Rosaceae</taxon>
        <taxon>Rosoideae</taxon>
        <taxon>Rosoideae incertae sedis</taxon>
        <taxon>Rubus</taxon>
    </lineage>
</organism>
<sequence length="85" mass="9396">MPSYPLQTPQQPKGHLNPQMTPTSLPQSSQLPNPPTHPHHSSQPPQLHQPQMSTYSQLQQPITDKWRSSSATATTIATTTKTFNA</sequence>
<evidence type="ECO:0000313" key="2">
    <source>
        <dbReference type="EMBL" id="KAK9926292.1"/>
    </source>
</evidence>
<feature type="compositionally biased region" description="Low complexity" evidence="1">
    <location>
        <begin position="41"/>
        <end position="51"/>
    </location>
</feature>
<accession>A0AAW1WPU2</accession>
<evidence type="ECO:0000313" key="3">
    <source>
        <dbReference type="Proteomes" id="UP001457282"/>
    </source>
</evidence>
<dbReference type="AlphaFoldDB" id="A0AAW1WPU2"/>
<gene>
    <name evidence="2" type="ORF">M0R45_023530</name>
</gene>
<comment type="caution">
    <text evidence="2">The sequence shown here is derived from an EMBL/GenBank/DDBJ whole genome shotgun (WGS) entry which is preliminary data.</text>
</comment>
<feature type="compositionally biased region" description="Polar residues" evidence="1">
    <location>
        <begin position="1"/>
        <end position="11"/>
    </location>
</feature>
<name>A0AAW1WPU2_RUBAR</name>
<dbReference type="PANTHER" id="PTHR47866:SF2">
    <property type="entry name" value="HYDROXYPROLINE-RICH GLYCOPROTEIN FAMILY PROTEIN"/>
    <property type="match status" value="1"/>
</dbReference>